<evidence type="ECO:0000256" key="1">
    <source>
        <dbReference type="ARBA" id="ARBA00022884"/>
    </source>
</evidence>
<dbReference type="InterPro" id="IPR045844">
    <property type="entry name" value="RRM_Ist3-like"/>
</dbReference>
<keyword evidence="1 2" id="KW-0694">RNA-binding</keyword>
<feature type="compositionally biased region" description="Polar residues" evidence="3">
    <location>
        <begin position="287"/>
        <end position="298"/>
    </location>
</feature>
<protein>
    <submittedName>
        <fullName evidence="5">RNA-binding motif protein x-linked</fullName>
    </submittedName>
</protein>
<dbReference type="AlphaFoldDB" id="A0AAV7Z5W2"/>
<dbReference type="PANTHER" id="PTHR45880">
    <property type="entry name" value="RNA-BINDING MOTIF PROTEIN, X-LINKED 2"/>
    <property type="match status" value="1"/>
</dbReference>
<proteinExistence type="predicted"/>
<feature type="compositionally biased region" description="Basic and acidic residues" evidence="3">
    <location>
        <begin position="206"/>
        <end position="240"/>
    </location>
</feature>
<feature type="domain" description="RRM" evidence="4">
    <location>
        <begin position="33"/>
        <end position="111"/>
    </location>
</feature>
<gene>
    <name evidence="5" type="ORF">M0812_19434</name>
</gene>
<dbReference type="GO" id="GO:0005686">
    <property type="term" value="C:U2 snRNP"/>
    <property type="evidence" value="ECO:0007669"/>
    <property type="project" value="TreeGrafter"/>
</dbReference>
<evidence type="ECO:0000259" key="4">
    <source>
        <dbReference type="PROSITE" id="PS50102"/>
    </source>
</evidence>
<evidence type="ECO:0000256" key="2">
    <source>
        <dbReference type="PROSITE-ProRule" id="PRU00176"/>
    </source>
</evidence>
<feature type="compositionally biased region" description="Basic residues" evidence="3">
    <location>
        <begin position="179"/>
        <end position="205"/>
    </location>
</feature>
<name>A0AAV7Z5W2_9EUKA</name>
<dbReference type="Gene3D" id="3.30.70.330">
    <property type="match status" value="1"/>
</dbReference>
<dbReference type="GO" id="GO:0003723">
    <property type="term" value="F:RNA binding"/>
    <property type="evidence" value="ECO:0007669"/>
    <property type="project" value="UniProtKB-UniRule"/>
</dbReference>
<dbReference type="GO" id="GO:0071011">
    <property type="term" value="C:precatalytic spliceosome"/>
    <property type="evidence" value="ECO:0007669"/>
    <property type="project" value="TreeGrafter"/>
</dbReference>
<dbReference type="Proteomes" id="UP001146793">
    <property type="component" value="Unassembled WGS sequence"/>
</dbReference>
<dbReference type="PANTHER" id="PTHR45880:SF1">
    <property type="entry name" value="RNA-BINDING MOTIF PROTEIN, X-LINKED 2"/>
    <property type="match status" value="1"/>
</dbReference>
<comment type="caution">
    <text evidence="5">The sequence shown here is derived from an EMBL/GenBank/DDBJ whole genome shotgun (WGS) entry which is preliminary data.</text>
</comment>
<organism evidence="5 6">
    <name type="scientific">Anaeramoeba flamelloides</name>
    <dbReference type="NCBI Taxonomy" id="1746091"/>
    <lineage>
        <taxon>Eukaryota</taxon>
        <taxon>Metamonada</taxon>
        <taxon>Anaeramoebidae</taxon>
        <taxon>Anaeramoeba</taxon>
    </lineage>
</organism>
<dbReference type="InterPro" id="IPR000504">
    <property type="entry name" value="RRM_dom"/>
</dbReference>
<feature type="compositionally biased region" description="Basic residues" evidence="3">
    <location>
        <begin position="150"/>
        <end position="166"/>
    </location>
</feature>
<dbReference type="Pfam" id="PF00076">
    <property type="entry name" value="RRM_1"/>
    <property type="match status" value="1"/>
</dbReference>
<dbReference type="GO" id="GO:0071013">
    <property type="term" value="C:catalytic step 2 spliceosome"/>
    <property type="evidence" value="ECO:0007669"/>
    <property type="project" value="TreeGrafter"/>
</dbReference>
<dbReference type="EMBL" id="JANTQA010000038">
    <property type="protein sequence ID" value="KAJ3435692.1"/>
    <property type="molecule type" value="Genomic_DNA"/>
</dbReference>
<evidence type="ECO:0000256" key="3">
    <source>
        <dbReference type="SAM" id="MobiDB-lite"/>
    </source>
</evidence>
<dbReference type="CDD" id="cd12411">
    <property type="entry name" value="RRM_ist3_like"/>
    <property type="match status" value="1"/>
</dbReference>
<dbReference type="InterPro" id="IPR012677">
    <property type="entry name" value="Nucleotide-bd_a/b_plait_sf"/>
</dbReference>
<feature type="compositionally biased region" description="Basic residues" evidence="3">
    <location>
        <begin position="241"/>
        <end position="277"/>
    </location>
</feature>
<feature type="compositionally biased region" description="Basic and acidic residues" evidence="3">
    <location>
        <begin position="167"/>
        <end position="178"/>
    </location>
</feature>
<dbReference type="InterPro" id="IPR035979">
    <property type="entry name" value="RBD_domain_sf"/>
</dbReference>
<dbReference type="InterPro" id="IPR051847">
    <property type="entry name" value="RNA_proc/Spliceosome_comp"/>
</dbReference>
<dbReference type="SUPFAM" id="SSF54928">
    <property type="entry name" value="RNA-binding domain, RBD"/>
    <property type="match status" value="1"/>
</dbReference>
<reference evidence="5" key="1">
    <citation type="submission" date="2022-08" db="EMBL/GenBank/DDBJ databases">
        <title>Novel sulphate-reducing endosymbionts in the free-living metamonad Anaeramoeba.</title>
        <authorList>
            <person name="Jerlstrom-Hultqvist J."/>
            <person name="Cepicka I."/>
            <person name="Gallot-Lavallee L."/>
            <person name="Salas-Leiva D."/>
            <person name="Curtis B.A."/>
            <person name="Zahonova K."/>
            <person name="Pipaliya S."/>
            <person name="Dacks J."/>
            <person name="Roger A.J."/>
        </authorList>
    </citation>
    <scope>NUCLEOTIDE SEQUENCE</scope>
    <source>
        <strain evidence="5">Busselton2</strain>
    </source>
</reference>
<dbReference type="SMART" id="SM00360">
    <property type="entry name" value="RRM"/>
    <property type="match status" value="1"/>
</dbReference>
<dbReference type="GO" id="GO:0000398">
    <property type="term" value="P:mRNA splicing, via spliceosome"/>
    <property type="evidence" value="ECO:0007669"/>
    <property type="project" value="InterPro"/>
</dbReference>
<sequence length="298" mass="35520">MNVVRSIHELNEQELEMGLVGEASWHEDFKTSPYIFIGGLDERLTEGDIITVFSQYGTVIDIHLVKDKKTGKSKGYAFLAYEDQRSTILAVDNLNNADLLKKKLRVDHSKDYRPNPLLFEIIEDLEKEKDFFNKIQIVRGNQSTQSKSKSNSKPKLKSNSKKKKKKKENENEKIENKSISKRKKKKHHKKNKKEKKKKHNKREKKMKIDFPNDNNTKRERETVRKRKEYHEYKENPNRKESIHKHRRKNENGRKSKKKHKKKDKHKSKKKKKKKKEKEKKSKEKVNYFSSSFGFSKKV</sequence>
<dbReference type="PROSITE" id="PS50102">
    <property type="entry name" value="RRM"/>
    <property type="match status" value="1"/>
</dbReference>
<feature type="region of interest" description="Disordered" evidence="3">
    <location>
        <begin position="141"/>
        <end position="298"/>
    </location>
</feature>
<evidence type="ECO:0000313" key="5">
    <source>
        <dbReference type="EMBL" id="KAJ3435692.1"/>
    </source>
</evidence>
<accession>A0AAV7Z5W2</accession>
<evidence type="ECO:0000313" key="6">
    <source>
        <dbReference type="Proteomes" id="UP001146793"/>
    </source>
</evidence>